<comment type="caution">
    <text evidence="2">The sequence shown here is derived from an EMBL/GenBank/DDBJ whole genome shotgun (WGS) entry which is preliminary data.</text>
</comment>
<protein>
    <recommendedName>
        <fullName evidence="4">Centrosomal protein of 162 kDa</fullName>
    </recommendedName>
</protein>
<keyword evidence="3" id="KW-1185">Reference proteome</keyword>
<feature type="region of interest" description="Disordered" evidence="1">
    <location>
        <begin position="291"/>
        <end position="311"/>
    </location>
</feature>
<feature type="region of interest" description="Disordered" evidence="1">
    <location>
        <begin position="167"/>
        <end position="204"/>
    </location>
</feature>
<evidence type="ECO:0000313" key="3">
    <source>
        <dbReference type="Proteomes" id="UP001189429"/>
    </source>
</evidence>
<organism evidence="2 3">
    <name type="scientific">Prorocentrum cordatum</name>
    <dbReference type="NCBI Taxonomy" id="2364126"/>
    <lineage>
        <taxon>Eukaryota</taxon>
        <taxon>Sar</taxon>
        <taxon>Alveolata</taxon>
        <taxon>Dinophyceae</taxon>
        <taxon>Prorocentrales</taxon>
        <taxon>Prorocentraceae</taxon>
        <taxon>Prorocentrum</taxon>
    </lineage>
</organism>
<evidence type="ECO:0000256" key="1">
    <source>
        <dbReference type="SAM" id="MobiDB-lite"/>
    </source>
</evidence>
<evidence type="ECO:0000313" key="2">
    <source>
        <dbReference type="EMBL" id="CAK0825639.1"/>
    </source>
</evidence>
<dbReference type="Proteomes" id="UP001189429">
    <property type="component" value="Unassembled WGS sequence"/>
</dbReference>
<feature type="compositionally biased region" description="Low complexity" evidence="1">
    <location>
        <begin position="1"/>
        <end position="20"/>
    </location>
</feature>
<gene>
    <name evidence="2" type="ORF">PCOR1329_LOCUS25724</name>
</gene>
<evidence type="ECO:0008006" key="4">
    <source>
        <dbReference type="Google" id="ProtNLM"/>
    </source>
</evidence>
<feature type="region of interest" description="Disordered" evidence="1">
    <location>
        <begin position="88"/>
        <end position="116"/>
    </location>
</feature>
<feature type="compositionally biased region" description="Low complexity" evidence="1">
    <location>
        <begin position="299"/>
        <end position="311"/>
    </location>
</feature>
<feature type="region of interest" description="Disordered" evidence="1">
    <location>
        <begin position="1"/>
        <end position="25"/>
    </location>
</feature>
<name>A0ABN9S1N3_9DINO</name>
<feature type="non-terminal residue" evidence="2">
    <location>
        <position position="1"/>
    </location>
</feature>
<sequence length="395" mass="41909">GPTPPAEGRAAAGPQGPAGADLERERELHRLRRELRKADEKVNWFRNQVIALQQQVSSMGTPVMGASTAAAMPEELERLRAEVARHRTELADERAEKESLRSQLREAQDRAGASERELAGVRRELASARSWEQEGRMADLDRELAAVRAELAAARWARRPCPRRCIRSGPPGTPAAPCGRGATARPSPAAGSPRRCPARLGRGGLGTRWTRARAPGARGERWWSAATTRARWARCGRALRTPSSGPASSASAVGSPSTASGCCPTTPRSRRSSPAQTASCLRMTTCCGGSTGSPPRAPPATSCSSSSAGTGRSFCPPMSAAPLPRLGRTRGGPASARCCPPTRWTAASDLAWWPTRTCIGRFWRCLTVCTPRSCTTAVTLGGRLTGLAGTSSRTT</sequence>
<proteinExistence type="predicted"/>
<reference evidence="2" key="1">
    <citation type="submission" date="2023-10" db="EMBL/GenBank/DDBJ databases">
        <authorList>
            <person name="Chen Y."/>
            <person name="Shah S."/>
            <person name="Dougan E. K."/>
            <person name="Thang M."/>
            <person name="Chan C."/>
        </authorList>
    </citation>
    <scope>NUCLEOTIDE SEQUENCE [LARGE SCALE GENOMIC DNA]</scope>
</reference>
<feature type="region of interest" description="Disordered" evidence="1">
    <location>
        <begin position="239"/>
        <end position="276"/>
    </location>
</feature>
<dbReference type="EMBL" id="CAUYUJ010009017">
    <property type="protein sequence ID" value="CAK0825639.1"/>
    <property type="molecule type" value="Genomic_DNA"/>
</dbReference>
<feature type="compositionally biased region" description="Low complexity" evidence="1">
    <location>
        <begin position="239"/>
        <end position="261"/>
    </location>
</feature>
<accession>A0ABN9S1N3</accession>